<keyword evidence="7" id="KW-0106">Calcium</keyword>
<protein>
    <recommendedName>
        <fullName evidence="9">alpha-1,2-Mannosidase</fullName>
        <ecNumber evidence="9">3.2.1.-</ecNumber>
    </recommendedName>
</protein>
<dbReference type="InterPro" id="IPR036026">
    <property type="entry name" value="Seven-hairpin_glycosidases"/>
</dbReference>
<dbReference type="GO" id="GO:0005783">
    <property type="term" value="C:endoplasmic reticulum"/>
    <property type="evidence" value="ECO:0007669"/>
    <property type="project" value="TreeGrafter"/>
</dbReference>
<dbReference type="SUPFAM" id="SSF49899">
    <property type="entry name" value="Concanavalin A-like lectins/glucanases"/>
    <property type="match status" value="1"/>
</dbReference>
<dbReference type="InterPro" id="IPR013320">
    <property type="entry name" value="ConA-like_dom_sf"/>
</dbReference>
<dbReference type="EMBL" id="LXWW01000558">
    <property type="protein sequence ID" value="OAO12223.1"/>
    <property type="molecule type" value="Genomic_DNA"/>
</dbReference>
<dbReference type="EC" id="3.2.1.-" evidence="9"/>
<dbReference type="InterPro" id="IPR001382">
    <property type="entry name" value="Glyco_hydro_47"/>
</dbReference>
<dbReference type="InterPro" id="IPR050749">
    <property type="entry name" value="Glycosyl_Hydrolase_47"/>
</dbReference>
<dbReference type="GO" id="GO:0005975">
    <property type="term" value="P:carbohydrate metabolic process"/>
    <property type="evidence" value="ECO:0007669"/>
    <property type="project" value="InterPro"/>
</dbReference>
<feature type="compositionally biased region" description="Basic and acidic residues" evidence="10">
    <location>
        <begin position="302"/>
        <end position="326"/>
    </location>
</feature>
<evidence type="ECO:0000256" key="2">
    <source>
        <dbReference type="ARBA" id="ARBA00004922"/>
    </source>
</evidence>
<feature type="compositionally biased region" description="Basic and acidic residues" evidence="10">
    <location>
        <begin position="264"/>
        <end position="287"/>
    </location>
</feature>
<dbReference type="Pfam" id="PF01532">
    <property type="entry name" value="Glyco_hydro_47"/>
    <property type="match status" value="1"/>
</dbReference>
<evidence type="ECO:0000256" key="4">
    <source>
        <dbReference type="ARBA" id="ARBA00022801"/>
    </source>
</evidence>
<keyword evidence="12" id="KW-1185">Reference proteome</keyword>
<dbReference type="Proteomes" id="UP000078348">
    <property type="component" value="Unassembled WGS sequence"/>
</dbReference>
<accession>A0A196S558</accession>
<dbReference type="Pfam" id="PF13385">
    <property type="entry name" value="Laminin_G_3"/>
    <property type="match status" value="1"/>
</dbReference>
<feature type="disulfide bond" evidence="8">
    <location>
        <begin position="704"/>
        <end position="737"/>
    </location>
</feature>
<keyword evidence="5 8" id="KW-1015">Disulfide bond</keyword>
<comment type="pathway">
    <text evidence="2">Protein modification; protein glycosylation.</text>
</comment>
<evidence type="ECO:0000313" key="11">
    <source>
        <dbReference type="EMBL" id="OAO12223.1"/>
    </source>
</evidence>
<evidence type="ECO:0000256" key="10">
    <source>
        <dbReference type="SAM" id="MobiDB-lite"/>
    </source>
</evidence>
<keyword evidence="7" id="KW-0479">Metal-binding</keyword>
<dbReference type="GO" id="GO:0000139">
    <property type="term" value="C:Golgi membrane"/>
    <property type="evidence" value="ECO:0007669"/>
    <property type="project" value="TreeGrafter"/>
</dbReference>
<proteinExistence type="inferred from homology"/>
<feature type="active site" description="Proton donor" evidence="6">
    <location>
        <position position="751"/>
    </location>
</feature>
<gene>
    <name evidence="11" type="ORF">AV274_6103</name>
</gene>
<evidence type="ECO:0000256" key="8">
    <source>
        <dbReference type="PIRSR" id="PIRSR601382-3"/>
    </source>
</evidence>
<evidence type="ECO:0000256" key="3">
    <source>
        <dbReference type="ARBA" id="ARBA00007658"/>
    </source>
</evidence>
<comment type="caution">
    <text evidence="11">The sequence shown here is derived from an EMBL/GenBank/DDBJ whole genome shotgun (WGS) entry which is preliminary data.</text>
</comment>
<evidence type="ECO:0000256" key="9">
    <source>
        <dbReference type="RuleBase" id="RU361193"/>
    </source>
</evidence>
<sequence>MSLGYISKLKINGVIEGAGKASRVSMERMTGMLRTGKRDPNMPLFPIPNAGLELSGYNVYESESFSDKATESISLWFFLPASVPANDMYILGNREIVCSHGRNCNGFAIYMNAVISKLRVVWRSKDNNNDVEELTAATIHKNAWNHLLLVFSDSKVERIGLYESTMKVYVNGKLIILRKITRFPSDSRSLFIGAAPSDQYHFYGRIFSVKISNMALGDEQATILYRNVHDEVSQLSSLFTSMLLLLPRRAPAVSHTTAAPPPIEEARGAKHAEEVKSVEKEEVRSEEEASVVKPAEKEEEEVVKPEEEVLKPEEKEEEVLKPAEKEEMPEEEDSPTSLLYKYTHRAPFAPTQSSHLRVADAYPAPPTTTDALCPLTPPQPIPQPQGRLQAFVASLLAADTQKLQTGAFAFSVPAELHDDYHYLSEYRAKFVRDSACFAWAGYRRFAWGSDEVRPMSGGRFENWSGIGMTLLDGLDTLELLGLHKEFEKAAEWVETRSNFDIDRSFSVFETTIRVVGGLLSTYELTQKRVFLDKAVEVGERLLPAFDTPSGYPRTVVNLHSGVASTPAWVGAGAILADVGTVSVELYALSKHSGDPRFKVAADKIYASLKQAPTMDGMLPTMLDLTTGHGRSSTYTLGAFGDSYYEYLLKTWIQGGKKDESLRRMYNAGVEGITKRLLKRGGGGLLYSAELRGGQTVPEMAHLTCFIGGMLALGVLHGVNPATAERDLANAKALTYTCYQMYKATATGISGENMRMTQEKPVVAGSSSNYILRPEAMESIYYLYQITGDPVFREWGWEMWTSIERSCRTKYGYAHLVDVRIPMSHDDREESFFFAETLKYAYMLFKDEKIVDLAKQVITTEAHPLAVLNDSSD</sequence>
<evidence type="ECO:0000256" key="6">
    <source>
        <dbReference type="PIRSR" id="PIRSR601382-1"/>
    </source>
</evidence>
<comment type="similarity">
    <text evidence="3 9">Belongs to the glycosyl hydrolase 47 family.</text>
</comment>
<dbReference type="SUPFAM" id="SSF48225">
    <property type="entry name" value="Seven-hairpin glycosidases"/>
    <property type="match status" value="1"/>
</dbReference>
<keyword evidence="4 9" id="KW-0378">Hydrolase</keyword>
<dbReference type="PRINTS" id="PR00747">
    <property type="entry name" value="GLYHDRLASE47"/>
</dbReference>
<evidence type="ECO:0000256" key="5">
    <source>
        <dbReference type="ARBA" id="ARBA00023157"/>
    </source>
</evidence>
<dbReference type="Gene3D" id="1.50.10.10">
    <property type="match status" value="1"/>
</dbReference>
<organism evidence="11 12">
    <name type="scientific">Blastocystis sp. subtype 1 (strain ATCC 50177 / NandII)</name>
    <dbReference type="NCBI Taxonomy" id="478820"/>
    <lineage>
        <taxon>Eukaryota</taxon>
        <taxon>Sar</taxon>
        <taxon>Stramenopiles</taxon>
        <taxon>Bigyra</taxon>
        <taxon>Opalozoa</taxon>
        <taxon>Opalinata</taxon>
        <taxon>Blastocystidae</taxon>
        <taxon>Blastocystis</taxon>
    </lineage>
</organism>
<feature type="region of interest" description="Disordered" evidence="10">
    <location>
        <begin position="254"/>
        <end position="333"/>
    </location>
</feature>
<dbReference type="PANTHER" id="PTHR11742:SF6">
    <property type="entry name" value="MANNOSYL-OLIGOSACCHARIDE ALPHA-1,2-MANNOSIDASE IA-RELATED"/>
    <property type="match status" value="1"/>
</dbReference>
<comment type="cofactor">
    <cofactor evidence="1 7">
        <name>Ca(2+)</name>
        <dbReference type="ChEBI" id="CHEBI:29108"/>
    </cofactor>
</comment>
<name>A0A196S558_BLAHN</name>
<dbReference type="InterPro" id="IPR012341">
    <property type="entry name" value="6hp_glycosidase-like_sf"/>
</dbReference>
<dbReference type="GO" id="GO:0005509">
    <property type="term" value="F:calcium ion binding"/>
    <property type="evidence" value="ECO:0007669"/>
    <property type="project" value="InterPro"/>
</dbReference>
<evidence type="ECO:0000256" key="7">
    <source>
        <dbReference type="PIRSR" id="PIRSR601382-2"/>
    </source>
</evidence>
<dbReference type="STRING" id="478820.A0A196S558"/>
<feature type="active site" evidence="6">
    <location>
        <position position="774"/>
    </location>
</feature>
<dbReference type="PANTHER" id="PTHR11742">
    <property type="entry name" value="MANNOSYL-OLIGOSACCHARIDE ALPHA-1,2-MANNOSIDASE-RELATED"/>
    <property type="match status" value="1"/>
</dbReference>
<dbReference type="AlphaFoldDB" id="A0A196S558"/>
<feature type="active site" description="Proton donor" evidence="6">
    <location>
        <position position="509"/>
    </location>
</feature>
<keyword evidence="9" id="KW-0326">Glycosidase</keyword>
<dbReference type="GO" id="GO:0004571">
    <property type="term" value="F:mannosyl-oligosaccharide 1,2-alpha-mannosidase activity"/>
    <property type="evidence" value="ECO:0007669"/>
    <property type="project" value="InterPro"/>
</dbReference>
<feature type="active site" evidence="6">
    <location>
        <position position="641"/>
    </location>
</feature>
<reference evidence="11 12" key="1">
    <citation type="submission" date="2016-05" db="EMBL/GenBank/DDBJ databases">
        <title>Nuclear genome of Blastocystis sp. subtype 1 NandII.</title>
        <authorList>
            <person name="Gentekaki E."/>
            <person name="Curtis B."/>
            <person name="Stairs C."/>
            <person name="Eme L."/>
            <person name="Herman E."/>
            <person name="Klimes V."/>
            <person name="Arias M.C."/>
            <person name="Elias M."/>
            <person name="Hilliou F."/>
            <person name="Klute M."/>
            <person name="Malik S.-B."/>
            <person name="Pightling A."/>
            <person name="Rachubinski R."/>
            <person name="Salas D."/>
            <person name="Schlacht A."/>
            <person name="Suga H."/>
            <person name="Archibald J."/>
            <person name="Ball S.G."/>
            <person name="Clark G."/>
            <person name="Dacks J."/>
            <person name="Van Der Giezen M."/>
            <person name="Tsaousis A."/>
            <person name="Roger A."/>
        </authorList>
    </citation>
    <scope>NUCLEOTIDE SEQUENCE [LARGE SCALE GENOMIC DNA]</scope>
    <source>
        <strain evidence="12">ATCC 50177 / NandII</strain>
    </source>
</reference>
<dbReference type="OrthoDB" id="8118055at2759"/>
<dbReference type="Gene3D" id="2.60.120.200">
    <property type="match status" value="1"/>
</dbReference>
<evidence type="ECO:0000313" key="12">
    <source>
        <dbReference type="Proteomes" id="UP000078348"/>
    </source>
</evidence>
<feature type="binding site" evidence="7">
    <location>
        <position position="859"/>
    </location>
    <ligand>
        <name>Ca(2+)</name>
        <dbReference type="ChEBI" id="CHEBI:29108"/>
    </ligand>
</feature>
<evidence type="ECO:0000256" key="1">
    <source>
        <dbReference type="ARBA" id="ARBA00001913"/>
    </source>
</evidence>